<keyword evidence="6" id="KW-0762">Sugar transport</keyword>
<dbReference type="InterPro" id="IPR050901">
    <property type="entry name" value="BP-dep_ABC_trans_perm"/>
</dbReference>
<evidence type="ECO:0000256" key="1">
    <source>
        <dbReference type="ARBA" id="ARBA00002264"/>
    </source>
</evidence>
<comment type="similarity">
    <text evidence="3">Belongs to the binding-protein-dependent transport system permease family. MalFG subfamily.</text>
</comment>
<evidence type="ECO:0000256" key="3">
    <source>
        <dbReference type="ARBA" id="ARBA00009047"/>
    </source>
</evidence>
<gene>
    <name evidence="13" type="ORF">PYH38_000131</name>
</gene>
<evidence type="ECO:0000256" key="2">
    <source>
        <dbReference type="ARBA" id="ARBA00004651"/>
    </source>
</evidence>
<evidence type="ECO:0000256" key="11">
    <source>
        <dbReference type="RuleBase" id="RU363032"/>
    </source>
</evidence>
<dbReference type="SUPFAM" id="SSF161098">
    <property type="entry name" value="MetI-like"/>
    <property type="match status" value="2"/>
</dbReference>
<name>A0ABY8CV08_9HYPH</name>
<keyword evidence="8 11" id="KW-1133">Transmembrane helix</keyword>
<evidence type="ECO:0000259" key="12">
    <source>
        <dbReference type="PROSITE" id="PS50928"/>
    </source>
</evidence>
<comment type="function">
    <text evidence="1">Part of the ABC transporter complex MalEFGK involved in maltose/maltodextrin import. Probably responsible for the translocation of the substrate across the membrane.</text>
</comment>
<dbReference type="RefSeq" id="WP_280731548.1">
    <property type="nucleotide sequence ID" value="NZ_CP120367.1"/>
</dbReference>
<feature type="transmembrane region" description="Helical" evidence="11">
    <location>
        <begin position="248"/>
        <end position="273"/>
    </location>
</feature>
<accession>A0ABY8CV08</accession>
<evidence type="ECO:0000256" key="9">
    <source>
        <dbReference type="ARBA" id="ARBA00023136"/>
    </source>
</evidence>
<dbReference type="InterPro" id="IPR035906">
    <property type="entry name" value="MetI-like_sf"/>
</dbReference>
<dbReference type="PANTHER" id="PTHR32243">
    <property type="entry name" value="MALTOSE TRANSPORT SYSTEM PERMEASE-RELATED"/>
    <property type="match status" value="1"/>
</dbReference>
<feature type="transmembrane region" description="Helical" evidence="11">
    <location>
        <begin position="205"/>
        <end position="227"/>
    </location>
</feature>
<evidence type="ECO:0000313" key="13">
    <source>
        <dbReference type="EMBL" id="WEX80831.1"/>
    </source>
</evidence>
<feature type="transmembrane region" description="Helical" evidence="11">
    <location>
        <begin position="18"/>
        <end position="40"/>
    </location>
</feature>
<dbReference type="EMBL" id="CP120370">
    <property type="protein sequence ID" value="WEX80831.1"/>
    <property type="molecule type" value="Genomic_DNA"/>
</dbReference>
<feature type="transmembrane region" description="Helical" evidence="11">
    <location>
        <begin position="305"/>
        <end position="326"/>
    </location>
</feature>
<evidence type="ECO:0000256" key="10">
    <source>
        <dbReference type="ARBA" id="ARBA00041109"/>
    </source>
</evidence>
<dbReference type="InterPro" id="IPR000515">
    <property type="entry name" value="MetI-like"/>
</dbReference>
<evidence type="ECO:0000256" key="7">
    <source>
        <dbReference type="ARBA" id="ARBA00022692"/>
    </source>
</evidence>
<feature type="transmembrane region" description="Helical" evidence="11">
    <location>
        <begin position="172"/>
        <end position="193"/>
    </location>
</feature>
<dbReference type="CDD" id="cd06261">
    <property type="entry name" value="TM_PBP2"/>
    <property type="match status" value="1"/>
</dbReference>
<protein>
    <recommendedName>
        <fullName evidence="10">Maltose/maltodextrin transport system permease protein MalG</fullName>
    </recommendedName>
</protein>
<dbReference type="Gene3D" id="1.10.3720.10">
    <property type="entry name" value="MetI-like"/>
    <property type="match status" value="2"/>
</dbReference>
<dbReference type="PROSITE" id="PS50928">
    <property type="entry name" value="ABC_TM1"/>
    <property type="match status" value="1"/>
</dbReference>
<keyword evidence="5" id="KW-1003">Cell membrane</keyword>
<comment type="subcellular location">
    <subcellularLocation>
        <location evidence="2 11">Cell membrane</location>
        <topology evidence="2 11">Multi-pass membrane protein</topology>
    </subcellularLocation>
</comment>
<evidence type="ECO:0000256" key="4">
    <source>
        <dbReference type="ARBA" id="ARBA00022448"/>
    </source>
</evidence>
<evidence type="ECO:0000256" key="8">
    <source>
        <dbReference type="ARBA" id="ARBA00022989"/>
    </source>
</evidence>
<feature type="transmembrane region" description="Helical" evidence="11">
    <location>
        <begin position="83"/>
        <end position="105"/>
    </location>
</feature>
<proteinExistence type="inferred from homology"/>
<feature type="domain" description="ABC transmembrane type-1" evidence="12">
    <location>
        <begin position="83"/>
        <end position="326"/>
    </location>
</feature>
<keyword evidence="14" id="KW-1185">Reference proteome</keyword>
<feature type="transmembrane region" description="Helical" evidence="11">
    <location>
        <begin position="117"/>
        <end position="135"/>
    </location>
</feature>
<evidence type="ECO:0000256" key="5">
    <source>
        <dbReference type="ARBA" id="ARBA00022475"/>
    </source>
</evidence>
<keyword evidence="9 11" id="KW-0472">Membrane</keyword>
<keyword evidence="7 11" id="KW-0812">Transmembrane</keyword>
<sequence length="341" mass="37945">MSIFESKKLGEMAVGTKIVVYGVLSIWSFIVLFPLYWVLITSFKLPIAVSGGPFYLPFVDFLPSLHAWSYIFFDLGNDTFRPYFNSVVVAVFSTFLVMIAGSLAAYALSRFTFRPRLLTILIFIFVVALVIVLVAALGVNWLIAVTVGVALAVIGAGVFRRIPSPTLGNPDILFWMISQRILPPVVAAIPIYVMFQQVRLLDTHMALIVTYTTVNLPIVVWLMYDFFVSIPKDLEESAELDGASRIRIFFEIILPLSKPGLIATSLLVLIFSWNEYLLALFLSTANAQTMPLLVAAQNATRGPQWWYMSVLIIIMIVPVILLTLVLQRFIAKGLLLGAVKG</sequence>
<keyword evidence="4 11" id="KW-0813">Transport</keyword>
<feature type="transmembrane region" description="Helical" evidence="11">
    <location>
        <begin position="141"/>
        <end position="160"/>
    </location>
</feature>
<evidence type="ECO:0000313" key="14">
    <source>
        <dbReference type="Proteomes" id="UP001235547"/>
    </source>
</evidence>
<feature type="transmembrane region" description="Helical" evidence="11">
    <location>
        <begin position="52"/>
        <end position="71"/>
    </location>
</feature>
<reference evidence="13 14" key="1">
    <citation type="submission" date="2023-03" db="EMBL/GenBank/DDBJ databases">
        <authorList>
            <person name="Kaur S."/>
            <person name="Espinosa-Saiz D."/>
            <person name="Velazquez E."/>
            <person name="Menendez E."/>
            <person name="diCenzo G.C."/>
        </authorList>
    </citation>
    <scope>NUCLEOTIDE SEQUENCE [LARGE SCALE GENOMIC DNA]</scope>
    <source>
        <strain evidence="13 14">LMG 27395</strain>
    </source>
</reference>
<organism evidence="13 14">
    <name type="scientific">Sinorhizobium numidicum</name>
    <dbReference type="NCBI Taxonomy" id="680248"/>
    <lineage>
        <taxon>Bacteria</taxon>
        <taxon>Pseudomonadati</taxon>
        <taxon>Pseudomonadota</taxon>
        <taxon>Alphaproteobacteria</taxon>
        <taxon>Hyphomicrobiales</taxon>
        <taxon>Rhizobiaceae</taxon>
        <taxon>Sinorhizobium/Ensifer group</taxon>
        <taxon>Sinorhizobium</taxon>
    </lineage>
</organism>
<evidence type="ECO:0000256" key="6">
    <source>
        <dbReference type="ARBA" id="ARBA00022597"/>
    </source>
</evidence>
<dbReference type="PANTHER" id="PTHR32243:SF50">
    <property type="entry name" value="MALTOSE_MALTODEXTRIN TRANSPORT SYSTEM PERMEASE PROTEIN MALG"/>
    <property type="match status" value="1"/>
</dbReference>
<dbReference type="Proteomes" id="UP001235547">
    <property type="component" value="Chromosome 2"/>
</dbReference>
<dbReference type="Pfam" id="PF00528">
    <property type="entry name" value="BPD_transp_1"/>
    <property type="match status" value="1"/>
</dbReference>